<dbReference type="KEGG" id="pry:Prubr_34560"/>
<keyword evidence="2" id="KW-1185">Reference proteome</keyword>
<evidence type="ECO:0000313" key="2">
    <source>
        <dbReference type="Proteomes" id="UP000680866"/>
    </source>
</evidence>
<dbReference type="EMBL" id="AP023359">
    <property type="protein sequence ID" value="BCJ66435.1"/>
    <property type="molecule type" value="Genomic_DNA"/>
</dbReference>
<dbReference type="RefSeq" id="WP_212826557.1">
    <property type="nucleotide sequence ID" value="NZ_AP023359.1"/>
</dbReference>
<proteinExistence type="predicted"/>
<accession>A0A810N4M4</accession>
<sequence>MPTRPTDEWRRRVEKEALAVADGSLPAERAYARRLWPDQLITDTEQVLAAFETDVRTLAAPSDEQVFEVVKRVVEALNEVNYSQEGTGIETGEREELCLYIDASLTEAGVDVAALTARHGMPRHELTDEWRDW</sequence>
<dbReference type="AlphaFoldDB" id="A0A810N4M4"/>
<protein>
    <submittedName>
        <fullName evidence="1">Uncharacterized protein</fullName>
    </submittedName>
</protein>
<name>A0A810N4M4_9ACTN</name>
<dbReference type="Proteomes" id="UP000680866">
    <property type="component" value="Chromosome"/>
</dbReference>
<evidence type="ECO:0000313" key="1">
    <source>
        <dbReference type="EMBL" id="BCJ66435.1"/>
    </source>
</evidence>
<gene>
    <name evidence="1" type="ORF">Prubr_34560</name>
</gene>
<reference evidence="1" key="1">
    <citation type="submission" date="2020-08" db="EMBL/GenBank/DDBJ databases">
        <title>Whole genome shotgun sequence of Polymorphospora rubra NBRC 101157.</title>
        <authorList>
            <person name="Komaki H."/>
            <person name="Tamura T."/>
        </authorList>
    </citation>
    <scope>NUCLEOTIDE SEQUENCE</scope>
    <source>
        <strain evidence="1">NBRC 101157</strain>
    </source>
</reference>
<organism evidence="1 2">
    <name type="scientific">Polymorphospora rubra</name>
    <dbReference type="NCBI Taxonomy" id="338584"/>
    <lineage>
        <taxon>Bacteria</taxon>
        <taxon>Bacillati</taxon>
        <taxon>Actinomycetota</taxon>
        <taxon>Actinomycetes</taxon>
        <taxon>Micromonosporales</taxon>
        <taxon>Micromonosporaceae</taxon>
        <taxon>Polymorphospora</taxon>
    </lineage>
</organism>